<evidence type="ECO:0000256" key="5">
    <source>
        <dbReference type="ARBA" id="ARBA00023134"/>
    </source>
</evidence>
<protein>
    <recommendedName>
        <fullName evidence="8">Ras-related protein Rab-7b</fullName>
    </recommendedName>
</protein>
<comment type="similarity">
    <text evidence="1">Belongs to the small GTPase superfamily. Rab family.</text>
</comment>
<dbReference type="SMART" id="SM00173">
    <property type="entry name" value="RAS"/>
    <property type="match status" value="1"/>
</dbReference>
<sequence>MELSIKIILLGDMGVGKTSLIHSYVNQRFQEEYKTTIGADFLNKKITIDENQIDLQIWDTAGQERFQSLNHSYYRGSDCCALVFDVTNRESFDGLSKWKEDFLQHSEPEDSESFPFVVIANKIDLKEQRVITEEEIKNWSLKNSNIRTFETSAKNFSNLDDVFIELANKGFERHSKVSEQVIEFISDNQNLNKQKCC</sequence>
<dbReference type="Pfam" id="PF00071">
    <property type="entry name" value="Ras"/>
    <property type="match status" value="1"/>
</dbReference>
<dbReference type="PROSITE" id="PS51419">
    <property type="entry name" value="RAB"/>
    <property type="match status" value="1"/>
</dbReference>
<dbReference type="SMART" id="SM00175">
    <property type="entry name" value="RAB"/>
    <property type="match status" value="1"/>
</dbReference>
<gene>
    <name evidence="9" type="ORF">M0811_05818</name>
</gene>
<dbReference type="PRINTS" id="PR00449">
    <property type="entry name" value="RASTRNSFRMNG"/>
</dbReference>
<proteinExistence type="inferred from homology"/>
<dbReference type="Gene3D" id="3.40.50.300">
    <property type="entry name" value="P-loop containing nucleotide triphosphate hydrolases"/>
    <property type="match status" value="1"/>
</dbReference>
<dbReference type="PANTHER" id="PTHR47981:SF22">
    <property type="entry name" value="RAS-RELATED PROTEIN RAB-7B"/>
    <property type="match status" value="1"/>
</dbReference>
<evidence type="ECO:0000256" key="3">
    <source>
        <dbReference type="ARBA" id="ARBA00022741"/>
    </source>
</evidence>
<dbReference type="GO" id="GO:0002682">
    <property type="term" value="P:regulation of immune system process"/>
    <property type="evidence" value="ECO:0007669"/>
    <property type="project" value="UniProtKB-ARBA"/>
</dbReference>
<dbReference type="InterPro" id="IPR001806">
    <property type="entry name" value="Small_GTPase"/>
</dbReference>
<name>A0A9Q0LSH4_ANAIG</name>
<evidence type="ECO:0000256" key="8">
    <source>
        <dbReference type="ARBA" id="ARBA00067801"/>
    </source>
</evidence>
<dbReference type="EMBL" id="JAPDFW010000057">
    <property type="protein sequence ID" value="KAJ5077719.1"/>
    <property type="molecule type" value="Genomic_DNA"/>
</dbReference>
<evidence type="ECO:0000256" key="1">
    <source>
        <dbReference type="ARBA" id="ARBA00006270"/>
    </source>
</evidence>
<evidence type="ECO:0000313" key="9">
    <source>
        <dbReference type="EMBL" id="KAJ5077719.1"/>
    </source>
</evidence>
<dbReference type="NCBIfam" id="TIGR00231">
    <property type="entry name" value="small_GTP"/>
    <property type="match status" value="1"/>
</dbReference>
<dbReference type="GO" id="GO:0015031">
    <property type="term" value="P:protein transport"/>
    <property type="evidence" value="ECO:0007669"/>
    <property type="project" value="UniProtKB-KW"/>
</dbReference>
<keyword evidence="5" id="KW-0342">GTP-binding</keyword>
<dbReference type="GO" id="GO:0003924">
    <property type="term" value="F:GTPase activity"/>
    <property type="evidence" value="ECO:0007669"/>
    <property type="project" value="InterPro"/>
</dbReference>
<dbReference type="InterPro" id="IPR005225">
    <property type="entry name" value="Small_GTP-bd"/>
</dbReference>
<dbReference type="OrthoDB" id="1436450at2759"/>
<dbReference type="GO" id="GO:0008333">
    <property type="term" value="P:endosome to lysosome transport"/>
    <property type="evidence" value="ECO:0007669"/>
    <property type="project" value="TreeGrafter"/>
</dbReference>
<keyword evidence="6" id="KW-0449">Lipoprotein</keyword>
<keyword evidence="10" id="KW-1185">Reference proteome</keyword>
<dbReference type="AlphaFoldDB" id="A0A9Q0LSH4"/>
<dbReference type="PROSITE" id="PS51421">
    <property type="entry name" value="RAS"/>
    <property type="match status" value="1"/>
</dbReference>
<dbReference type="GO" id="GO:0005525">
    <property type="term" value="F:GTP binding"/>
    <property type="evidence" value="ECO:0007669"/>
    <property type="project" value="UniProtKB-KW"/>
</dbReference>
<keyword evidence="4" id="KW-0653">Protein transport</keyword>
<dbReference type="InterPro" id="IPR027417">
    <property type="entry name" value="P-loop_NTPase"/>
</dbReference>
<keyword evidence="7" id="KW-0636">Prenylation</keyword>
<dbReference type="GO" id="GO:0045335">
    <property type="term" value="C:phagocytic vesicle"/>
    <property type="evidence" value="ECO:0007669"/>
    <property type="project" value="TreeGrafter"/>
</dbReference>
<dbReference type="GO" id="GO:0090385">
    <property type="term" value="P:phagosome-lysosome fusion"/>
    <property type="evidence" value="ECO:0007669"/>
    <property type="project" value="TreeGrafter"/>
</dbReference>
<dbReference type="SMART" id="SM00174">
    <property type="entry name" value="RHO"/>
    <property type="match status" value="1"/>
</dbReference>
<dbReference type="PROSITE" id="PS51420">
    <property type="entry name" value="RHO"/>
    <property type="match status" value="1"/>
</dbReference>
<dbReference type="SMART" id="SM00176">
    <property type="entry name" value="RAN"/>
    <property type="match status" value="1"/>
</dbReference>
<reference evidence="9" key="1">
    <citation type="submission" date="2022-10" db="EMBL/GenBank/DDBJ databases">
        <title>Novel sulphate-reducing endosymbionts in the free-living metamonad Anaeramoeba.</title>
        <authorList>
            <person name="Jerlstrom-Hultqvist J."/>
            <person name="Cepicka I."/>
            <person name="Gallot-Lavallee L."/>
            <person name="Salas-Leiva D."/>
            <person name="Curtis B.A."/>
            <person name="Zahonova K."/>
            <person name="Pipaliya S."/>
            <person name="Dacks J."/>
            <person name="Roger A.J."/>
        </authorList>
    </citation>
    <scope>NUCLEOTIDE SEQUENCE</scope>
    <source>
        <strain evidence="9">BMAN</strain>
    </source>
</reference>
<dbReference type="PANTHER" id="PTHR47981">
    <property type="entry name" value="RAB FAMILY"/>
    <property type="match status" value="1"/>
</dbReference>
<organism evidence="9 10">
    <name type="scientific">Anaeramoeba ignava</name>
    <name type="common">Anaerobic marine amoeba</name>
    <dbReference type="NCBI Taxonomy" id="1746090"/>
    <lineage>
        <taxon>Eukaryota</taxon>
        <taxon>Metamonada</taxon>
        <taxon>Anaeramoebidae</taxon>
        <taxon>Anaeramoeba</taxon>
    </lineage>
</organism>
<evidence type="ECO:0000256" key="4">
    <source>
        <dbReference type="ARBA" id="ARBA00022927"/>
    </source>
</evidence>
<keyword evidence="3" id="KW-0547">Nucleotide-binding</keyword>
<dbReference type="GO" id="GO:0005764">
    <property type="term" value="C:lysosome"/>
    <property type="evidence" value="ECO:0007669"/>
    <property type="project" value="TreeGrafter"/>
</dbReference>
<keyword evidence="2" id="KW-0813">Transport</keyword>
<dbReference type="GO" id="GO:0005770">
    <property type="term" value="C:late endosome"/>
    <property type="evidence" value="ECO:0007669"/>
    <property type="project" value="UniProtKB-ARBA"/>
</dbReference>
<comment type="caution">
    <text evidence="9">The sequence shown here is derived from an EMBL/GenBank/DDBJ whole genome shotgun (WGS) entry which is preliminary data.</text>
</comment>
<evidence type="ECO:0000256" key="2">
    <source>
        <dbReference type="ARBA" id="ARBA00022448"/>
    </source>
</evidence>
<dbReference type="SUPFAM" id="SSF52540">
    <property type="entry name" value="P-loop containing nucleoside triphosphate hydrolases"/>
    <property type="match status" value="1"/>
</dbReference>
<evidence type="ECO:0000256" key="6">
    <source>
        <dbReference type="ARBA" id="ARBA00023288"/>
    </source>
</evidence>
<evidence type="ECO:0000313" key="10">
    <source>
        <dbReference type="Proteomes" id="UP001149090"/>
    </source>
</evidence>
<dbReference type="OMA" id="WANSKRC"/>
<accession>A0A9Q0LSH4</accession>
<dbReference type="FunFam" id="3.40.50.300:FF:000751">
    <property type="entry name" value="Rab family GTPase, putative"/>
    <property type="match status" value="1"/>
</dbReference>
<evidence type="ECO:0000256" key="7">
    <source>
        <dbReference type="ARBA" id="ARBA00023289"/>
    </source>
</evidence>
<dbReference type="Proteomes" id="UP001149090">
    <property type="component" value="Unassembled WGS sequence"/>
</dbReference>